<keyword evidence="7 17" id="KW-0732">Signal</keyword>
<sequence>MALLSHSWLLLMSLLMGTGEGNPQEDASSNKKEVKVDGDVIIGGLFPVHEKGLGAQDCGRINEARGIQRLEAMLFALDQINSNPALLPGIKLGSRILDTCLKDTYALERSLEFVRASLRHADNSEFICPDGSYAVHGGEAQPIAGVIGGSDSGVSIQVANLLRLFKIPQISYASTSAKLSDKSRYDYFARTVPPDSYQAKVLADILRFFNWTYVSTVASEGDYGETGIEAFQMEARSRNICIAASAKVGRSMDHRSYDHIIHMLTEKANANVVVLFMRSDDARSLLFSAHRLNISFQWVASDGWGALDSVVHGLESIAEGAITVELSSFRIQAFDHYFLNLTPHGSPRNPWFREFWEHKMRCSLPGSDKAGRLCPRHLSLRNASYEQESKIMFVVNAVYAMAHALHNMQRSLCPDTYKLCHAMVPIDGRRLYKEFILNVNYKAPFNSDTDSWERLNSLGDSIGRYNVLSFRRKDNGRHSYVPAGHWARQLHLNPARVAWPRFANNLVPSSQCSAPCARNEAKSMQPGEMCCWICVRCHPHEFLLDEFTCYDCGAGRWPTSDLTGCYILPARHITWTDAWALVPVTLACLGMLCTILVSFVFYRYSSTPIVKASGRELCLILLIGIFTCYAVTFLEIARPSMVICALRRLGLGTSFTVCYAALLTKTNRIARIFGNASDGAQRLKFISPASQVFICMTLVACQVVSVVVWLIIEPPGVRREPSPERRDVVILKCNASDASVLFSLVFDVVLVVLCTVYAFKTRKCPENFNEAKFIGFTMYTTCIIWLAFLPIFYVTSSDYRVQTTTLCVSVSLSGSVVLGCLFTPKVHAILFQPQKNVASIRSNA</sequence>
<name>A0A8C4R6X2_EPTBU</name>
<dbReference type="InterPro" id="IPR050726">
    <property type="entry name" value="mGluR"/>
</dbReference>
<evidence type="ECO:0000256" key="8">
    <source>
        <dbReference type="ARBA" id="ARBA00022989"/>
    </source>
</evidence>
<keyword evidence="14" id="KW-0807">Transducer</keyword>
<dbReference type="PRINTS" id="PR01053">
    <property type="entry name" value="MTABOTROPC3R"/>
</dbReference>
<feature type="transmembrane region" description="Helical" evidence="16">
    <location>
        <begin position="771"/>
        <end position="793"/>
    </location>
</feature>
<dbReference type="PROSITE" id="PS00981">
    <property type="entry name" value="G_PROTEIN_RECEP_F3_3"/>
    <property type="match status" value="1"/>
</dbReference>
<dbReference type="PROSITE" id="PS00979">
    <property type="entry name" value="G_PROTEIN_RECEP_F3_1"/>
    <property type="match status" value="1"/>
</dbReference>
<evidence type="ECO:0000256" key="10">
    <source>
        <dbReference type="ARBA" id="ARBA00023136"/>
    </source>
</evidence>
<feature type="transmembrane region" description="Helical" evidence="16">
    <location>
        <begin position="640"/>
        <end position="662"/>
    </location>
</feature>
<evidence type="ECO:0000313" key="19">
    <source>
        <dbReference type="Ensembl" id="ENSEBUP00000026115.1"/>
    </source>
</evidence>
<feature type="transmembrane region" description="Helical" evidence="16">
    <location>
        <begin position="799"/>
        <end position="822"/>
    </location>
</feature>
<feature type="signal peptide" evidence="17">
    <location>
        <begin position="1"/>
        <end position="21"/>
    </location>
</feature>
<protein>
    <recommendedName>
        <fullName evidence="4">Metabotropic glutamate receptor 3</fullName>
    </recommendedName>
</protein>
<feature type="transmembrane region" description="Helical" evidence="16">
    <location>
        <begin position="740"/>
        <end position="759"/>
    </location>
</feature>
<dbReference type="InterPro" id="IPR000337">
    <property type="entry name" value="GPCR_3"/>
</dbReference>
<dbReference type="InterPro" id="IPR001234">
    <property type="entry name" value="GPCR_3_mGluR3"/>
</dbReference>
<dbReference type="InterPro" id="IPR017979">
    <property type="entry name" value="GPCR_3_CS"/>
</dbReference>
<accession>A0A8C4R6X2</accession>
<dbReference type="AlphaFoldDB" id="A0A8C4R6X2"/>
<evidence type="ECO:0000256" key="1">
    <source>
        <dbReference type="ARBA" id="ARBA00004651"/>
    </source>
</evidence>
<proteinExistence type="inferred from homology"/>
<dbReference type="Gene3D" id="2.10.50.30">
    <property type="entry name" value="GPCR, family 3, nine cysteines domain"/>
    <property type="match status" value="1"/>
</dbReference>
<dbReference type="FunFam" id="2.10.50.30:FF:000001">
    <property type="entry name" value="metabotropic glutamate receptor 1"/>
    <property type="match status" value="1"/>
</dbReference>
<evidence type="ECO:0000256" key="11">
    <source>
        <dbReference type="ARBA" id="ARBA00023157"/>
    </source>
</evidence>
<dbReference type="PRINTS" id="PR00248">
    <property type="entry name" value="GPCRMGR"/>
</dbReference>
<keyword evidence="8 16" id="KW-1133">Transmembrane helix</keyword>
<keyword evidence="11" id="KW-1015">Disulfide bond</keyword>
<evidence type="ECO:0000259" key="18">
    <source>
        <dbReference type="PROSITE" id="PS50259"/>
    </source>
</evidence>
<keyword evidence="9" id="KW-0297">G-protein coupled receptor</keyword>
<evidence type="ECO:0000256" key="13">
    <source>
        <dbReference type="ARBA" id="ARBA00023180"/>
    </source>
</evidence>
<keyword evidence="5" id="KW-1003">Cell membrane</keyword>
<dbReference type="Ensembl" id="ENSEBUT00000026691.1">
    <property type="protein sequence ID" value="ENSEBUP00000026115.1"/>
    <property type="gene ID" value="ENSEBUG00000016089.1"/>
</dbReference>
<dbReference type="OMA" id="MDEFTCT"/>
<dbReference type="GeneTree" id="ENSGT01030000234595"/>
<feature type="transmembrane region" description="Helical" evidence="16">
    <location>
        <begin position="692"/>
        <end position="712"/>
    </location>
</feature>
<dbReference type="Ensembl" id="ENSEBUT00000026695.1">
    <property type="protein sequence ID" value="ENSEBUP00000026119.1"/>
    <property type="gene ID" value="ENSEBUG00000016089.1"/>
</dbReference>
<dbReference type="InterPro" id="IPR038550">
    <property type="entry name" value="GPCR_3_9-Cys_sf"/>
</dbReference>
<evidence type="ECO:0000313" key="20">
    <source>
        <dbReference type="Proteomes" id="UP000694388"/>
    </source>
</evidence>
<evidence type="ECO:0000256" key="7">
    <source>
        <dbReference type="ARBA" id="ARBA00022729"/>
    </source>
</evidence>
<evidence type="ECO:0000256" key="14">
    <source>
        <dbReference type="ARBA" id="ARBA00023224"/>
    </source>
</evidence>
<evidence type="ECO:0000256" key="15">
    <source>
        <dbReference type="ARBA" id="ARBA00025645"/>
    </source>
</evidence>
<feature type="transmembrane region" description="Helical" evidence="16">
    <location>
        <begin position="578"/>
        <end position="602"/>
    </location>
</feature>
<dbReference type="Pfam" id="PF00003">
    <property type="entry name" value="7tm_3"/>
    <property type="match status" value="1"/>
</dbReference>
<dbReference type="InterPro" id="IPR001828">
    <property type="entry name" value="ANF_lig-bd_rcpt"/>
</dbReference>
<comment type="function">
    <text evidence="15">G-protein coupled receptor for glutamate. Ligand binding causes a conformation change that triggers signaling via guanine nucleotide-binding proteins (G proteins) and modulates the activity of down-stream effectors. Signaling inhibits adenylate cyclase activity.</text>
</comment>
<comment type="similarity">
    <text evidence="2">Belongs to the G-protein coupled receptor 3 family.</text>
</comment>
<dbReference type="InterPro" id="IPR028082">
    <property type="entry name" value="Peripla_BP_I"/>
</dbReference>
<dbReference type="PRINTS" id="PR00593">
    <property type="entry name" value="MTABOTROPICR"/>
</dbReference>
<keyword evidence="10 16" id="KW-0472">Membrane</keyword>
<dbReference type="PROSITE" id="PS50259">
    <property type="entry name" value="G_PROTEIN_RECEP_F3_4"/>
    <property type="match status" value="1"/>
</dbReference>
<dbReference type="GO" id="GO:0004930">
    <property type="term" value="F:G protein-coupled receptor activity"/>
    <property type="evidence" value="ECO:0007669"/>
    <property type="project" value="UniProtKB-KW"/>
</dbReference>
<keyword evidence="6 16" id="KW-0812">Transmembrane</keyword>
<evidence type="ECO:0000256" key="5">
    <source>
        <dbReference type="ARBA" id="ARBA00022475"/>
    </source>
</evidence>
<dbReference type="SUPFAM" id="SSF53822">
    <property type="entry name" value="Periplasmic binding protein-like I"/>
    <property type="match status" value="1"/>
</dbReference>
<keyword evidence="13" id="KW-0325">Glycoprotein</keyword>
<dbReference type="Pfam" id="PF01094">
    <property type="entry name" value="ANF_receptor"/>
    <property type="match status" value="1"/>
</dbReference>
<evidence type="ECO:0000256" key="4">
    <source>
        <dbReference type="ARBA" id="ARBA00020281"/>
    </source>
</evidence>
<keyword evidence="20" id="KW-1185">Reference proteome</keyword>
<evidence type="ECO:0000256" key="9">
    <source>
        <dbReference type="ARBA" id="ARBA00023040"/>
    </source>
</evidence>
<evidence type="ECO:0000256" key="2">
    <source>
        <dbReference type="ARBA" id="ARBA00007242"/>
    </source>
</evidence>
<comment type="subcellular location">
    <subcellularLocation>
        <location evidence="1">Cell membrane</location>
        <topology evidence="1">Multi-pass membrane protein</topology>
    </subcellularLocation>
</comment>
<feature type="chain" id="PRO_5044680585" description="Metabotropic glutamate receptor 3" evidence="17">
    <location>
        <begin position="22"/>
        <end position="844"/>
    </location>
</feature>
<dbReference type="InterPro" id="IPR017978">
    <property type="entry name" value="GPCR_3_C"/>
</dbReference>
<dbReference type="FunFam" id="3.40.50.2300:FF:000009">
    <property type="entry name" value="Glutamate receptor, metabotropic 4"/>
    <property type="match status" value="1"/>
</dbReference>
<feature type="domain" description="G-protein coupled receptors family 3 profile" evidence="18">
    <location>
        <begin position="579"/>
        <end position="844"/>
    </location>
</feature>
<dbReference type="Gene3D" id="3.40.50.2300">
    <property type="match status" value="2"/>
</dbReference>
<dbReference type="Proteomes" id="UP000694388">
    <property type="component" value="Unplaced"/>
</dbReference>
<dbReference type="Pfam" id="PF07562">
    <property type="entry name" value="NCD3G"/>
    <property type="match status" value="1"/>
</dbReference>
<evidence type="ECO:0000256" key="12">
    <source>
        <dbReference type="ARBA" id="ARBA00023170"/>
    </source>
</evidence>
<dbReference type="PROSITE" id="PS00980">
    <property type="entry name" value="G_PROTEIN_RECEP_F3_2"/>
    <property type="match status" value="1"/>
</dbReference>
<keyword evidence="12" id="KW-0675">Receptor</keyword>
<evidence type="ECO:0000256" key="17">
    <source>
        <dbReference type="SAM" id="SignalP"/>
    </source>
</evidence>
<dbReference type="InterPro" id="IPR011500">
    <property type="entry name" value="GPCR_3_9-Cys_dom"/>
</dbReference>
<feature type="transmembrane region" description="Helical" evidence="16">
    <location>
        <begin position="614"/>
        <end position="634"/>
    </location>
</feature>
<evidence type="ECO:0000256" key="16">
    <source>
        <dbReference type="SAM" id="Phobius"/>
    </source>
</evidence>
<dbReference type="PANTHER" id="PTHR24060">
    <property type="entry name" value="METABOTROPIC GLUTAMATE RECEPTOR"/>
    <property type="match status" value="1"/>
</dbReference>
<organism evidence="19 20">
    <name type="scientific">Eptatretus burgeri</name>
    <name type="common">Inshore hagfish</name>
    <dbReference type="NCBI Taxonomy" id="7764"/>
    <lineage>
        <taxon>Eukaryota</taxon>
        <taxon>Metazoa</taxon>
        <taxon>Chordata</taxon>
        <taxon>Craniata</taxon>
        <taxon>Vertebrata</taxon>
        <taxon>Cyclostomata</taxon>
        <taxon>Myxini</taxon>
        <taxon>Myxiniformes</taxon>
        <taxon>Myxinidae</taxon>
        <taxon>Eptatretinae</taxon>
        <taxon>Eptatretus</taxon>
    </lineage>
</organism>
<reference evidence="19" key="1">
    <citation type="submission" date="2025-05" db="UniProtKB">
        <authorList>
            <consortium name="Ensembl"/>
        </authorList>
    </citation>
    <scope>IDENTIFICATION</scope>
</reference>
<dbReference type="GO" id="GO:0005886">
    <property type="term" value="C:plasma membrane"/>
    <property type="evidence" value="ECO:0007669"/>
    <property type="project" value="UniProtKB-SubCell"/>
</dbReference>
<evidence type="ECO:0000256" key="6">
    <source>
        <dbReference type="ARBA" id="ARBA00022692"/>
    </source>
</evidence>
<dbReference type="InterPro" id="IPR000162">
    <property type="entry name" value="GPCR_3_mtglu_rcpt"/>
</dbReference>
<evidence type="ECO:0000256" key="3">
    <source>
        <dbReference type="ARBA" id="ARBA00011150"/>
    </source>
</evidence>
<comment type="subunit">
    <text evidence="3">Interacts with TAMALIN.</text>
</comment>